<dbReference type="KEGG" id="rpd:RPD_3951"/>
<sequence>MTLLPNHEVLRLNRSTDFEANSERLQTLLRDRFVRCGRPLRVLIDITCMPKSYIGFLCGLGFSNDYVCRIDCLYSEGVYALSGVGDSGGPRSIISEGEWTSLQIPYLEASNIFSSERDLIVTLGGEIGYSLPFIERYEPSRLSIIFIKDGIDVPSLAGSELAAYRDLTSDPRLDRADIRIDDIVGVLAHVHAFCAADPARSVVGLAIGSKAQSLALALAALDLENLEVVCRVPSAYSSKDVSPTGRLFLYEVEDRFEPMAYFD</sequence>
<evidence type="ECO:0000313" key="2">
    <source>
        <dbReference type="Proteomes" id="UP000001818"/>
    </source>
</evidence>
<dbReference type="Proteomes" id="UP000001818">
    <property type="component" value="Chromosome"/>
</dbReference>
<accession>Q131R9</accession>
<gene>
    <name evidence="1" type="ordered locus">RPD_3951</name>
</gene>
<dbReference type="STRING" id="316057.RPD_3951"/>
<proteinExistence type="predicted"/>
<dbReference type="HOGENOM" id="CLU_1057182_0_0_5"/>
<organism evidence="1 2">
    <name type="scientific">Rhodopseudomonas palustris (strain BisB5)</name>
    <dbReference type="NCBI Taxonomy" id="316057"/>
    <lineage>
        <taxon>Bacteria</taxon>
        <taxon>Pseudomonadati</taxon>
        <taxon>Pseudomonadota</taxon>
        <taxon>Alphaproteobacteria</taxon>
        <taxon>Hyphomicrobiales</taxon>
        <taxon>Nitrobacteraceae</taxon>
        <taxon>Rhodopseudomonas</taxon>
    </lineage>
</organism>
<reference evidence="1 2" key="1">
    <citation type="submission" date="2006-03" db="EMBL/GenBank/DDBJ databases">
        <title>Complete sequence of Rhodopseudomonas palustris BisB5.</title>
        <authorList>
            <consortium name="US DOE Joint Genome Institute"/>
            <person name="Copeland A."/>
            <person name="Lucas S."/>
            <person name="Lapidus A."/>
            <person name="Barry K."/>
            <person name="Detter J.C."/>
            <person name="Glavina del Rio T."/>
            <person name="Hammon N."/>
            <person name="Israni S."/>
            <person name="Dalin E."/>
            <person name="Tice H."/>
            <person name="Pitluck S."/>
            <person name="Chain P."/>
            <person name="Malfatti S."/>
            <person name="Shin M."/>
            <person name="Vergez L."/>
            <person name="Schmutz J."/>
            <person name="Larimer F."/>
            <person name="Land M."/>
            <person name="Hauser L."/>
            <person name="Pelletier D.A."/>
            <person name="Kyrpides N."/>
            <person name="Lykidis A."/>
            <person name="Oda Y."/>
            <person name="Harwood C.S."/>
            <person name="Richardson P."/>
        </authorList>
    </citation>
    <scope>NUCLEOTIDE SEQUENCE [LARGE SCALE GENOMIC DNA]</scope>
    <source>
        <strain evidence="1 2">BisB5</strain>
    </source>
</reference>
<dbReference type="EMBL" id="CP000283">
    <property type="protein sequence ID" value="ABE41170.1"/>
    <property type="molecule type" value="Genomic_DNA"/>
</dbReference>
<dbReference type="AlphaFoldDB" id="Q131R9"/>
<name>Q131R9_RHOPS</name>
<evidence type="ECO:0000313" key="1">
    <source>
        <dbReference type="EMBL" id="ABE41170.1"/>
    </source>
</evidence>
<protein>
    <submittedName>
        <fullName evidence="1">Uncharacterized protein</fullName>
    </submittedName>
</protein>